<dbReference type="eggNOG" id="ENOG5032Y0J">
    <property type="taxonomic scope" value="Bacteria"/>
</dbReference>
<dbReference type="Proteomes" id="UP000008674">
    <property type="component" value="Chromosome"/>
</dbReference>
<keyword evidence="1" id="KW-0472">Membrane</keyword>
<evidence type="ECO:0000256" key="1">
    <source>
        <dbReference type="SAM" id="Phobius"/>
    </source>
</evidence>
<keyword evidence="3" id="KW-1185">Reference proteome</keyword>
<dbReference type="EnsemblBacteria" id="ABC44052">
    <property type="protein sequence ID" value="ABC44052"/>
    <property type="gene ID" value="SRU_0611"/>
</dbReference>
<keyword evidence="1" id="KW-0812">Transmembrane</keyword>
<dbReference type="KEGG" id="sru:SRU_0611"/>
<dbReference type="HOGENOM" id="CLU_546191_0_0_10"/>
<name>Q2S4X7_SALRD</name>
<sequence length="475" mass="53872">MRKRIRHKTNLQIFVGVIGLLSIFPALTINDEKLLILYICSVSVLGLIVSPIYIKPDYDVFEAHSFVLLSVVIGVILRGIWISLFQTDSVNEFLGSISVTDVLSAYPLVFSGLIAYLLGYYTKIKNVRVPFKFSNPAIWSRRYLIGISVVVIVISGWVSYKLFDLNTLLFTTLEEVSSKRRTFVGGEKWQYTSSGYMRWAAGLVTYMYVIYAAYYFYKDKSLWSVDSLLLVVLFLFSTGYYFVLSSRGGVISLIIYTIIIYHFLQKRISVRAVVTGLSISVILFAFMTILRDPTLSTRNIAHSLYKETDKIILNENMFGIKKTAKIYKEVPENMNYMYGSTMVRWVYAPIPRSMWPSKPIISIGKTINRKVYGNNNLSGVPPTIMMEGYINFSFMGAIIVMYMLGLMVNYTNLTLLVPNSPVHIIFFTFVGTKLGLGLVGGDLSRFIVGTLKDMISLSLLLSFVIKSPIQIKSRR</sequence>
<reference evidence="2 3" key="1">
    <citation type="journal article" date="2005" name="Proc. Natl. Acad. Sci. U.S.A.">
        <title>The genome of Salinibacter ruber: convergence and gene exchange among hyperhalophilic bacteria and archaea.</title>
        <authorList>
            <person name="Mongodin E.F."/>
            <person name="Nelson K.E."/>
            <person name="Daugherty S."/>
            <person name="Deboy R.T."/>
            <person name="Wister J."/>
            <person name="Khouri H."/>
            <person name="Weidman J."/>
            <person name="Walsh D.A."/>
            <person name="Papke R.T."/>
            <person name="Sanchez Perez G."/>
            <person name="Sharma A.K."/>
            <person name="Nesbo C.L."/>
            <person name="MacLeod D."/>
            <person name="Bapteste E."/>
            <person name="Doolittle W.F."/>
            <person name="Charlebois R.L."/>
            <person name="Legault B."/>
            <person name="Rodriguez-Valera F."/>
        </authorList>
    </citation>
    <scope>NUCLEOTIDE SEQUENCE [LARGE SCALE GENOMIC DNA]</scope>
    <source>
        <strain evidence="3">DSM 13855 / CECT 5946 / M31</strain>
    </source>
</reference>
<accession>Q2S4X7</accession>
<feature type="transmembrane region" description="Helical" evidence="1">
    <location>
        <begin position="12"/>
        <end position="29"/>
    </location>
</feature>
<proteinExistence type="predicted"/>
<feature type="transmembrane region" description="Helical" evidence="1">
    <location>
        <begin position="143"/>
        <end position="160"/>
    </location>
</feature>
<gene>
    <name evidence="2" type="ordered locus">SRU_0611</name>
</gene>
<feature type="transmembrane region" description="Helical" evidence="1">
    <location>
        <begin position="35"/>
        <end position="54"/>
    </location>
</feature>
<feature type="transmembrane region" description="Helical" evidence="1">
    <location>
        <begin position="196"/>
        <end position="216"/>
    </location>
</feature>
<feature type="transmembrane region" description="Helical" evidence="1">
    <location>
        <begin position="271"/>
        <end position="290"/>
    </location>
</feature>
<dbReference type="AlphaFoldDB" id="Q2S4X7"/>
<evidence type="ECO:0000313" key="3">
    <source>
        <dbReference type="Proteomes" id="UP000008674"/>
    </source>
</evidence>
<feature type="transmembrane region" description="Helical" evidence="1">
    <location>
        <begin position="223"/>
        <end position="242"/>
    </location>
</feature>
<feature type="transmembrane region" description="Helical" evidence="1">
    <location>
        <begin position="66"/>
        <end position="84"/>
    </location>
</feature>
<feature type="transmembrane region" description="Helical" evidence="1">
    <location>
        <begin position="446"/>
        <end position="465"/>
    </location>
</feature>
<dbReference type="EMBL" id="CP000159">
    <property type="protein sequence ID" value="ABC44052.1"/>
    <property type="molecule type" value="Genomic_DNA"/>
</dbReference>
<feature type="transmembrane region" description="Helical" evidence="1">
    <location>
        <begin position="248"/>
        <end position="264"/>
    </location>
</feature>
<feature type="transmembrane region" description="Helical" evidence="1">
    <location>
        <begin position="389"/>
        <end position="410"/>
    </location>
</feature>
<feature type="transmembrane region" description="Helical" evidence="1">
    <location>
        <begin position="104"/>
        <end position="122"/>
    </location>
</feature>
<dbReference type="NCBIfam" id="TIGR04370">
    <property type="entry name" value="glyco_rpt_poly"/>
    <property type="match status" value="1"/>
</dbReference>
<dbReference type="OrthoDB" id="966190at2"/>
<protein>
    <submittedName>
        <fullName evidence="2">Uncharacterized protein</fullName>
    </submittedName>
</protein>
<evidence type="ECO:0000313" key="2">
    <source>
        <dbReference type="EMBL" id="ABC44052.1"/>
    </source>
</evidence>
<organism evidence="2 3">
    <name type="scientific">Salinibacter ruber (strain DSM 13855 / M31)</name>
    <dbReference type="NCBI Taxonomy" id="309807"/>
    <lineage>
        <taxon>Bacteria</taxon>
        <taxon>Pseudomonadati</taxon>
        <taxon>Rhodothermota</taxon>
        <taxon>Rhodothermia</taxon>
        <taxon>Rhodothermales</taxon>
        <taxon>Salinibacteraceae</taxon>
        <taxon>Salinibacter</taxon>
    </lineage>
</organism>
<keyword evidence="1" id="KW-1133">Transmembrane helix</keyword>